<dbReference type="RefSeq" id="WP_277358487.1">
    <property type="nucleotide sequence ID" value="NZ_JAROKN010000020.1"/>
</dbReference>
<name>A0ABT6CV83_9MICC</name>
<dbReference type="EMBL" id="JAROKN010000020">
    <property type="protein sequence ID" value="MDF9277983.1"/>
    <property type="molecule type" value="Genomic_DNA"/>
</dbReference>
<accession>A0ABT6CV83</accession>
<protein>
    <submittedName>
        <fullName evidence="1">Uncharacterized protein</fullName>
    </submittedName>
</protein>
<gene>
    <name evidence="1" type="ORF">P4U43_09305</name>
</gene>
<proteinExistence type="predicted"/>
<keyword evidence="2" id="KW-1185">Reference proteome</keyword>
<evidence type="ECO:0000313" key="1">
    <source>
        <dbReference type="EMBL" id="MDF9277983.1"/>
    </source>
</evidence>
<dbReference type="Proteomes" id="UP001220456">
    <property type="component" value="Unassembled WGS sequence"/>
</dbReference>
<sequence length="74" mass="8000">MRKVTLGLVADPGGTALERPVGLVHCAKLSWLAASLGTIAGALGSNFDSDEAIREATYSRRQHERRKLADSYED</sequence>
<evidence type="ECO:0000313" key="2">
    <source>
        <dbReference type="Proteomes" id="UP001220456"/>
    </source>
</evidence>
<comment type="caution">
    <text evidence="1">The sequence shown here is derived from an EMBL/GenBank/DDBJ whole genome shotgun (WGS) entry which is preliminary data.</text>
</comment>
<organism evidence="1 2">
    <name type="scientific">Arthrobacter vasquezii</name>
    <dbReference type="NCBI Taxonomy" id="2977629"/>
    <lineage>
        <taxon>Bacteria</taxon>
        <taxon>Bacillati</taxon>
        <taxon>Actinomycetota</taxon>
        <taxon>Actinomycetes</taxon>
        <taxon>Micrococcales</taxon>
        <taxon>Micrococcaceae</taxon>
        <taxon>Arthrobacter</taxon>
    </lineage>
</organism>
<reference evidence="1 2" key="1">
    <citation type="journal article" date="2023" name="Int. J. Syst. Evol. Microbiol.">
        <title>Arthrobacter vasquezii sp. nov., isolated from a soil sample from Union Glacier, Antarctica.</title>
        <authorList>
            <person name="Valenzuela-Ibaceta F."/>
            <person name="Carrasco V."/>
            <person name="Lagos-Moraga S."/>
            <person name="Dietz-Vargas C."/>
            <person name="Navarro C.A."/>
            <person name="Perez-Donoso J.M."/>
        </authorList>
    </citation>
    <scope>NUCLEOTIDE SEQUENCE [LARGE SCALE GENOMIC DNA]</scope>
    <source>
        <strain evidence="1 2">EH-1B-1</strain>
    </source>
</reference>